<dbReference type="PANTHER" id="PTHR43883">
    <property type="entry name" value="SLR0207 PROTEIN"/>
    <property type="match status" value="1"/>
</dbReference>
<dbReference type="Gene3D" id="3.40.50.300">
    <property type="entry name" value="P-loop containing nucleotide triphosphate hydrolases"/>
    <property type="match status" value="1"/>
</dbReference>
<proteinExistence type="predicted"/>
<reference evidence="1" key="1">
    <citation type="journal article" date="2014" name="Front. Microbiol.">
        <title>High frequency of phylogenetically diverse reductive dehalogenase-homologous genes in deep subseafloor sedimentary metagenomes.</title>
        <authorList>
            <person name="Kawai M."/>
            <person name="Futagami T."/>
            <person name="Toyoda A."/>
            <person name="Takaki Y."/>
            <person name="Nishi S."/>
            <person name="Hori S."/>
            <person name="Arai W."/>
            <person name="Tsubouchi T."/>
            <person name="Morono Y."/>
            <person name="Uchiyama I."/>
            <person name="Ito T."/>
            <person name="Fujiyama A."/>
            <person name="Inagaki F."/>
            <person name="Takami H."/>
        </authorList>
    </citation>
    <scope>NUCLEOTIDE SEQUENCE</scope>
    <source>
        <strain evidence="1">Expedition CK06-06</strain>
    </source>
</reference>
<gene>
    <name evidence="1" type="ORF">S03H2_65992</name>
</gene>
<dbReference type="InterPro" id="IPR052732">
    <property type="entry name" value="Cell-binding_unc_protein"/>
</dbReference>
<evidence type="ECO:0008006" key="2">
    <source>
        <dbReference type="Google" id="ProtNLM"/>
    </source>
</evidence>
<organism evidence="1">
    <name type="scientific">marine sediment metagenome</name>
    <dbReference type="NCBI Taxonomy" id="412755"/>
    <lineage>
        <taxon>unclassified sequences</taxon>
        <taxon>metagenomes</taxon>
        <taxon>ecological metagenomes</taxon>
    </lineage>
</organism>
<protein>
    <recommendedName>
        <fullName evidence="2">Zeta toxin domain-containing protein</fullName>
    </recommendedName>
</protein>
<feature type="non-terminal residue" evidence="1">
    <location>
        <position position="198"/>
    </location>
</feature>
<sequence length="198" mass="22524">LLDFYKCYRAYVRGKVESFKLDDPYIAPAEKRQTLEIASSYFDLAHAYTRSRPSLFITTGLVGTGKTALAQALAKRLGLVVISSDVTRKRLASIPVTEHHFEEFDTGIYSPEFSRKTYDKMYSEAKHVLSDGGSVIMDASFIKAGERLKAKELAKETSADFFIIECTLDKESIKQRLTQRLEQETTSDGRWEIYKPQK</sequence>
<dbReference type="SUPFAM" id="SSF52540">
    <property type="entry name" value="P-loop containing nucleoside triphosphate hydrolases"/>
    <property type="match status" value="1"/>
</dbReference>
<dbReference type="AlphaFoldDB" id="X1I713"/>
<name>X1I713_9ZZZZ</name>
<comment type="caution">
    <text evidence="1">The sequence shown here is derived from an EMBL/GenBank/DDBJ whole genome shotgun (WGS) entry which is preliminary data.</text>
</comment>
<feature type="non-terminal residue" evidence="1">
    <location>
        <position position="1"/>
    </location>
</feature>
<dbReference type="EMBL" id="BARU01043039">
    <property type="protein sequence ID" value="GAH77472.1"/>
    <property type="molecule type" value="Genomic_DNA"/>
</dbReference>
<dbReference type="PANTHER" id="PTHR43883:SF1">
    <property type="entry name" value="GLUCONOKINASE"/>
    <property type="match status" value="1"/>
</dbReference>
<evidence type="ECO:0000313" key="1">
    <source>
        <dbReference type="EMBL" id="GAH77472.1"/>
    </source>
</evidence>
<dbReference type="InterPro" id="IPR027417">
    <property type="entry name" value="P-loop_NTPase"/>
</dbReference>
<accession>X1I713</accession>
<dbReference type="Pfam" id="PF13671">
    <property type="entry name" value="AAA_33"/>
    <property type="match status" value="1"/>
</dbReference>